<feature type="domain" description="HTH arsR-type" evidence="4">
    <location>
        <begin position="17"/>
        <end position="95"/>
    </location>
</feature>
<dbReference type="PANTHER" id="PTHR43132">
    <property type="entry name" value="ARSENICAL RESISTANCE OPERON REPRESSOR ARSR-RELATED"/>
    <property type="match status" value="1"/>
</dbReference>
<dbReference type="EMBL" id="JPME01000030">
    <property type="protein sequence ID" value="KEZ87700.1"/>
    <property type="molecule type" value="Genomic_DNA"/>
</dbReference>
<evidence type="ECO:0000313" key="6">
    <source>
        <dbReference type="Proteomes" id="UP000028525"/>
    </source>
</evidence>
<dbReference type="AlphaFoldDB" id="A0A084JFG6"/>
<dbReference type="STRING" id="29354.IO98_20615"/>
<keyword evidence="3" id="KW-0804">Transcription</keyword>
<organism evidence="5 6">
    <name type="scientific">Lacrimispora celerecrescens</name>
    <dbReference type="NCBI Taxonomy" id="29354"/>
    <lineage>
        <taxon>Bacteria</taxon>
        <taxon>Bacillati</taxon>
        <taxon>Bacillota</taxon>
        <taxon>Clostridia</taxon>
        <taxon>Lachnospirales</taxon>
        <taxon>Lachnospiraceae</taxon>
        <taxon>Lacrimispora</taxon>
    </lineage>
</organism>
<accession>A0A084JFG6</accession>
<sequence>MAKIKEYTLENIKEICEFGKAISSPVRLEIIKLLYQDNFSISQIAEALDLPQSSAAFHLKLLEAADLIRMEEQPGSHGTMKVCSRKQDYANLCFLPRSSQINEVLSIEMPVGAFVDCSIFPTCGLYTASGVVGMEDKVYSFYLPERMDAGLLWTSKGRVEYRFPNQLPNGKRPVRLSFSMEICSEAPGYAEDWKSDITMWINGVECATWCCPGDFGSRRGRLTPSIWPNGSTQYGLLVKWEIKGDGSYINGERASKIRINDLALSENAFISMTIGNKKDTEYEGGFNLFGKTFGDYAQDIIMEIEY</sequence>
<dbReference type="InterPro" id="IPR036388">
    <property type="entry name" value="WH-like_DNA-bd_sf"/>
</dbReference>
<dbReference type="Pfam" id="PF12840">
    <property type="entry name" value="HTH_20"/>
    <property type="match status" value="1"/>
</dbReference>
<comment type="caution">
    <text evidence="5">The sequence shown here is derived from an EMBL/GenBank/DDBJ whole genome shotgun (WGS) entry which is preliminary data.</text>
</comment>
<dbReference type="PANTHER" id="PTHR43132:SF2">
    <property type="entry name" value="ARSENICAL RESISTANCE OPERON REPRESSOR ARSR-RELATED"/>
    <property type="match status" value="1"/>
</dbReference>
<evidence type="ECO:0000256" key="3">
    <source>
        <dbReference type="ARBA" id="ARBA00023163"/>
    </source>
</evidence>
<keyword evidence="1" id="KW-0805">Transcription regulation</keyword>
<dbReference type="CDD" id="cd00090">
    <property type="entry name" value="HTH_ARSR"/>
    <property type="match status" value="1"/>
</dbReference>
<name>A0A084JFG6_9FIRM</name>
<gene>
    <name evidence="5" type="ORF">IO98_20615</name>
</gene>
<dbReference type="SMART" id="SM00418">
    <property type="entry name" value="HTH_ARSR"/>
    <property type="match status" value="1"/>
</dbReference>
<keyword evidence="2" id="KW-0238">DNA-binding</keyword>
<dbReference type="GO" id="GO:0003700">
    <property type="term" value="F:DNA-binding transcription factor activity"/>
    <property type="evidence" value="ECO:0007669"/>
    <property type="project" value="InterPro"/>
</dbReference>
<dbReference type="RefSeq" id="WP_038284131.1">
    <property type="nucleotide sequence ID" value="NZ_JPME01000030.1"/>
</dbReference>
<evidence type="ECO:0000256" key="1">
    <source>
        <dbReference type="ARBA" id="ARBA00023015"/>
    </source>
</evidence>
<dbReference type="GO" id="GO:0003677">
    <property type="term" value="F:DNA binding"/>
    <property type="evidence" value="ECO:0007669"/>
    <property type="project" value="UniProtKB-KW"/>
</dbReference>
<reference evidence="5 6" key="1">
    <citation type="submission" date="2014-07" db="EMBL/GenBank/DDBJ databases">
        <title>Draft genome of Clostridium celerecrescens 152B isolated from sediments associated with methane hydrate from Krishna Godavari basin.</title>
        <authorList>
            <person name="Honkalas V.S."/>
            <person name="Dabir A.P."/>
            <person name="Arora P."/>
            <person name="Dhakephalkar P.K."/>
        </authorList>
    </citation>
    <scope>NUCLEOTIDE SEQUENCE [LARGE SCALE GENOMIC DNA]</scope>
    <source>
        <strain evidence="5 6">152B</strain>
    </source>
</reference>
<dbReference type="SUPFAM" id="SSF46785">
    <property type="entry name" value="Winged helix' DNA-binding domain"/>
    <property type="match status" value="1"/>
</dbReference>
<evidence type="ECO:0000313" key="5">
    <source>
        <dbReference type="EMBL" id="KEZ87700.1"/>
    </source>
</evidence>
<dbReference type="InterPro" id="IPR036390">
    <property type="entry name" value="WH_DNA-bd_sf"/>
</dbReference>
<dbReference type="InterPro" id="IPR011991">
    <property type="entry name" value="ArsR-like_HTH"/>
</dbReference>
<dbReference type="Gene3D" id="1.10.10.10">
    <property type="entry name" value="Winged helix-like DNA-binding domain superfamily/Winged helix DNA-binding domain"/>
    <property type="match status" value="1"/>
</dbReference>
<dbReference type="InterPro" id="IPR001845">
    <property type="entry name" value="HTH_ArsR_DNA-bd_dom"/>
</dbReference>
<keyword evidence="6" id="KW-1185">Reference proteome</keyword>
<dbReference type="InterPro" id="IPR051011">
    <property type="entry name" value="Metal_resp_trans_reg"/>
</dbReference>
<dbReference type="Proteomes" id="UP000028525">
    <property type="component" value="Unassembled WGS sequence"/>
</dbReference>
<dbReference type="OrthoDB" id="9781958at2"/>
<protein>
    <submittedName>
        <fullName evidence="5">ArsR family transcriptional regulator</fullName>
    </submittedName>
</protein>
<proteinExistence type="predicted"/>
<evidence type="ECO:0000259" key="4">
    <source>
        <dbReference type="SMART" id="SM00418"/>
    </source>
</evidence>
<evidence type="ECO:0000256" key="2">
    <source>
        <dbReference type="ARBA" id="ARBA00023125"/>
    </source>
</evidence>